<dbReference type="PANTHER" id="PTHR43820">
    <property type="entry name" value="HIGH-AFFINITY BRANCHED-CHAIN AMINO ACID TRANSPORT ATP-BINDING PROTEIN LIVF"/>
    <property type="match status" value="1"/>
</dbReference>
<dbReference type="InterPro" id="IPR017871">
    <property type="entry name" value="ABC_transporter-like_CS"/>
</dbReference>
<comment type="caution">
    <text evidence="7">The sequence shown here is derived from an EMBL/GenBank/DDBJ whole genome shotgun (WGS) entry which is preliminary data.</text>
</comment>
<evidence type="ECO:0000256" key="4">
    <source>
        <dbReference type="ARBA" id="ARBA00022840"/>
    </source>
</evidence>
<dbReference type="InterPro" id="IPR027417">
    <property type="entry name" value="P-loop_NTPase"/>
</dbReference>
<dbReference type="RefSeq" id="WP_336497301.1">
    <property type="nucleotide sequence ID" value="NZ_JBAWSY010000005.1"/>
</dbReference>
<proteinExistence type="inferred from homology"/>
<keyword evidence="8" id="KW-1185">Reference proteome</keyword>
<keyword evidence="3" id="KW-0547">Nucleotide-binding</keyword>
<gene>
    <name evidence="7" type="ORF">WAX74_08800</name>
</gene>
<dbReference type="GO" id="GO:0005524">
    <property type="term" value="F:ATP binding"/>
    <property type="evidence" value="ECO:0007669"/>
    <property type="project" value="UniProtKB-KW"/>
</dbReference>
<dbReference type="Gene3D" id="3.40.50.300">
    <property type="entry name" value="P-loop containing nucleotide triphosphate hydrolases"/>
    <property type="match status" value="1"/>
</dbReference>
<keyword evidence="4 7" id="KW-0067">ATP-binding</keyword>
<evidence type="ECO:0000313" key="8">
    <source>
        <dbReference type="Proteomes" id="UP001364890"/>
    </source>
</evidence>
<keyword evidence="5" id="KW-0029">Amino-acid transport</keyword>
<feature type="domain" description="ABC transporter" evidence="6">
    <location>
        <begin position="2"/>
        <end position="241"/>
    </location>
</feature>
<keyword evidence="2" id="KW-0813">Transport</keyword>
<name>A0ABU8F404_9BACI</name>
<reference evidence="7 8" key="1">
    <citation type="submission" date="2024-01" db="EMBL/GenBank/DDBJ databases">
        <title>Seven novel Bacillus-like species.</title>
        <authorList>
            <person name="Liu G."/>
        </authorList>
    </citation>
    <scope>NUCLEOTIDE SEQUENCE [LARGE SCALE GENOMIC DNA]</scope>
    <source>
        <strain evidence="7 8">FJAT-51614</strain>
    </source>
</reference>
<dbReference type="PANTHER" id="PTHR43820:SF8">
    <property type="entry name" value="ABC TRANSPORTER SUBSTRATE-BINDING PROTEIN"/>
    <property type="match status" value="1"/>
</dbReference>
<accession>A0ABU8F404</accession>
<dbReference type="EMBL" id="JBAWSY010000005">
    <property type="protein sequence ID" value="MEI4769746.1"/>
    <property type="molecule type" value="Genomic_DNA"/>
</dbReference>
<evidence type="ECO:0000256" key="5">
    <source>
        <dbReference type="ARBA" id="ARBA00022970"/>
    </source>
</evidence>
<dbReference type="InterPro" id="IPR052156">
    <property type="entry name" value="BCAA_Transport_ATP-bd_LivF"/>
</dbReference>
<evidence type="ECO:0000256" key="3">
    <source>
        <dbReference type="ARBA" id="ARBA00022741"/>
    </source>
</evidence>
<dbReference type="Proteomes" id="UP001364890">
    <property type="component" value="Unassembled WGS sequence"/>
</dbReference>
<protein>
    <submittedName>
        <fullName evidence="7">ABC transporter ATP-binding protein</fullName>
    </submittedName>
</protein>
<evidence type="ECO:0000313" key="7">
    <source>
        <dbReference type="EMBL" id="MEI4769746.1"/>
    </source>
</evidence>
<evidence type="ECO:0000256" key="2">
    <source>
        <dbReference type="ARBA" id="ARBA00022448"/>
    </source>
</evidence>
<dbReference type="PROSITE" id="PS50893">
    <property type="entry name" value="ABC_TRANSPORTER_2"/>
    <property type="match status" value="1"/>
</dbReference>
<dbReference type="Pfam" id="PF00005">
    <property type="entry name" value="ABC_tran"/>
    <property type="match status" value="1"/>
</dbReference>
<dbReference type="CDD" id="cd03224">
    <property type="entry name" value="ABC_TM1139_LivF_branched"/>
    <property type="match status" value="1"/>
</dbReference>
<evidence type="ECO:0000256" key="1">
    <source>
        <dbReference type="ARBA" id="ARBA00005417"/>
    </source>
</evidence>
<dbReference type="PROSITE" id="PS00211">
    <property type="entry name" value="ABC_TRANSPORTER_1"/>
    <property type="match status" value="1"/>
</dbReference>
<dbReference type="SUPFAM" id="SSF52540">
    <property type="entry name" value="P-loop containing nucleoside triphosphate hydrolases"/>
    <property type="match status" value="1"/>
</dbReference>
<organism evidence="7 8">
    <name type="scientific">Psychrobacillus mangrovi</name>
    <dbReference type="NCBI Taxonomy" id="3117745"/>
    <lineage>
        <taxon>Bacteria</taxon>
        <taxon>Bacillati</taxon>
        <taxon>Bacillota</taxon>
        <taxon>Bacilli</taxon>
        <taxon>Bacillales</taxon>
        <taxon>Bacillaceae</taxon>
        <taxon>Psychrobacillus</taxon>
    </lineage>
</organism>
<sequence>MLHVNNIEVVYSKIILALKGMSLHVPEGKIVALLGSNGAGKSTTLKAISGLLNGDGGQITDGTIQLEGKNLNDITPDAIVRNGIFLCMEGRRIFRDLTVEENLLAGAYSRKDRTNIKEDMEKIYVYFPKLKDLQSRKAGFLSGGEQQMLAIGRGIMAKPKLLLLDEPSLGIAPLLVKEIFQNIKQINEEEGTSILVVEQNANVALSIADYGYIMENGRVVMQGNAEYLLSNEEVREHYLGIGKEGEKNYKENKVYRRRQRVVW</sequence>
<dbReference type="InterPro" id="IPR003439">
    <property type="entry name" value="ABC_transporter-like_ATP-bd"/>
</dbReference>
<dbReference type="InterPro" id="IPR003593">
    <property type="entry name" value="AAA+_ATPase"/>
</dbReference>
<comment type="similarity">
    <text evidence="1">Belongs to the ABC transporter superfamily.</text>
</comment>
<evidence type="ECO:0000259" key="6">
    <source>
        <dbReference type="PROSITE" id="PS50893"/>
    </source>
</evidence>
<dbReference type="SMART" id="SM00382">
    <property type="entry name" value="AAA"/>
    <property type="match status" value="1"/>
</dbReference>